<dbReference type="InterPro" id="IPR006445">
    <property type="entry name" value="Phage-assoc_HI1409"/>
</dbReference>
<evidence type="ECO:0000256" key="1">
    <source>
        <dbReference type="SAM" id="MobiDB-lite"/>
    </source>
</evidence>
<evidence type="ECO:0000313" key="3">
    <source>
        <dbReference type="EMBL" id="OQP33921.1"/>
    </source>
</evidence>
<keyword evidence="4" id="KW-1185">Reference proteome</keyword>
<organism evidence="3 4">
    <name type="scientific">Pantoea latae</name>
    <dbReference type="NCBI Taxonomy" id="1964541"/>
    <lineage>
        <taxon>Bacteria</taxon>
        <taxon>Pseudomonadati</taxon>
        <taxon>Pseudomonadota</taxon>
        <taxon>Gammaproteobacteria</taxon>
        <taxon>Enterobacterales</taxon>
        <taxon>Erwiniaceae</taxon>
        <taxon>Pantoea</taxon>
    </lineage>
</organism>
<protein>
    <recommendedName>
        <fullName evidence="2">Anti-CBASS protein Acb1-like N-terminal domain-containing protein</fullName>
    </recommendedName>
</protein>
<dbReference type="RefSeq" id="WP_081138999.1">
    <property type="nucleotide sequence ID" value="NZ_MWUE01000015.1"/>
</dbReference>
<accession>A0A1V9DJE1</accession>
<proteinExistence type="predicted"/>
<sequence length="491" mass="54875">MSETQNVSQPVPTRDSYENFVARMGVNESNQSGAGTYRNNWTSRNRLLIEQAYRSSWLVGAGVDAIPDDMTRKGVTITSKLDDGVKKQLDNAWDELGIWEHLNDTLKWANLYGGAVGVILIDGQNYSTPLRIETIAKGAFKGIMVMDRWMLNATTERRVTELGPDFGMPEFYRVVTSATGIPPWRIHHSRLIRFDGVPLPYQQRLTENDWGMSIIERCFDRLLAFDSTTTGVAQLVYKAHLRTYSIDGLRKLLAMGKDSPMFKGLMSHMDMIRQYQSNEGMTIMDAADKFEAHTYSYAGLSDVLAQFGQQVAGAFGIPLVRLFGQSPAGFSTGDTDLANYYDNVSTKQERKLRRPIRKLFEVLHMSLFAKPLPDDFTFEFNELWQISDKERADIANAVVDATTKAVDSGLMTDKAGAQHLQETSRVTGFGGTISDKDIDNASDLPPPTEKDLDNVETTEPEARREATGNTATTDSAGGGRDSRGLIRWFKR</sequence>
<dbReference type="Proteomes" id="UP000192769">
    <property type="component" value="Unassembled WGS sequence"/>
</dbReference>
<dbReference type="AlphaFoldDB" id="A0A1V9DJE1"/>
<reference evidence="3 4" key="1">
    <citation type="submission" date="2017-02" db="EMBL/GenBank/DDBJ databases">
        <title>Whole genome shotgun sequence of Pantoea agglomerans strain AS1 isolated from a cycad, Zamia floridana in Central Florida, USA.</title>
        <authorList>
            <person name="Lata P."/>
            <person name="Govindarajan S."/>
            <person name="Qi F."/>
            <person name="Li J.-L."/>
            <person name="Maurya S.K."/>
            <person name="Sahoo M.K."/>
        </authorList>
    </citation>
    <scope>NUCLEOTIDE SEQUENCE [LARGE SCALE GENOMIC DNA]</scope>
    <source>
        <strain evidence="3 4">AS1</strain>
    </source>
</reference>
<dbReference type="EMBL" id="MWUE01000015">
    <property type="protein sequence ID" value="OQP33921.1"/>
    <property type="molecule type" value="Genomic_DNA"/>
</dbReference>
<feature type="domain" description="Anti-CBASS protein Acb1-like N-terminal" evidence="2">
    <location>
        <begin position="49"/>
        <end position="403"/>
    </location>
</feature>
<evidence type="ECO:0000259" key="2">
    <source>
        <dbReference type="Pfam" id="PF06381"/>
    </source>
</evidence>
<name>A0A1V9DJE1_9GAMM</name>
<dbReference type="InterPro" id="IPR024459">
    <property type="entry name" value="Acb1-like_N"/>
</dbReference>
<gene>
    <name evidence="3" type="ORF">B2J69_10100</name>
</gene>
<dbReference type="NCBIfam" id="TIGR01555">
    <property type="entry name" value="phge_rel_HI1409"/>
    <property type="match status" value="1"/>
</dbReference>
<dbReference type="OrthoDB" id="2019396at2"/>
<evidence type="ECO:0000313" key="4">
    <source>
        <dbReference type="Proteomes" id="UP000192769"/>
    </source>
</evidence>
<comment type="caution">
    <text evidence="3">The sequence shown here is derived from an EMBL/GenBank/DDBJ whole genome shotgun (WGS) entry which is preliminary data.</text>
</comment>
<dbReference type="Pfam" id="PF06381">
    <property type="entry name" value="Phage_portal_3"/>
    <property type="match status" value="1"/>
</dbReference>
<feature type="region of interest" description="Disordered" evidence="1">
    <location>
        <begin position="418"/>
        <end position="491"/>
    </location>
</feature>